<feature type="transmembrane region" description="Helical" evidence="9">
    <location>
        <begin position="417"/>
        <end position="436"/>
    </location>
</feature>
<sequence length="578" mass="61567">MFSRRRSGAPHPDLDLPTERLAPGPSDAGEAPPPETGQRSTHLAQLRWWVLAIAAVVVALSVVRAFAPMTAYPGDIWRQSDTATIARNFAANGMNIFFPQINWGGAGPGYVETEFPLMPWLTAATYLALGEHIVLGRLVSLAFMLIAAGAFWGLARRVLPGAAARWALAAFFLSPAFMRWGTAFMPEATVLAFYLLALLGFCRWLQEDRPVLLAGAAAATSTAALVKPTSLHVGLVVALWVVFAARDRLRRPSLYVAGLAALVAPALWLRHAASLHATYGNTFGVISGGDSKWGSVSLWLSPGFYLGNLRTETIFVYGFVGLPLAVLGVVWLWRNRSRSGPGTTPTATQPLGLSPLPLLGAGAVALTLYYFAAGRYTSTDLGIQYHVYSLPYAAIAIGAGTAAALARVRARWNRRVVVAAGAALAVLLGAQAVNVLTQSLRDRAGVFGTCAIELDAVSTPTDLALISTTSATTEDGVTNNYQEPIVFFLADRRGWSLPADRHTPEEVARLRDAGARFLVVGDPQLVPPGGPLATWLSDTSRQLRTIEQNGCAVWDLARHPTPVPDTEPGDAGDEAGGS</sequence>
<evidence type="ECO:0000256" key="4">
    <source>
        <dbReference type="ARBA" id="ARBA00022679"/>
    </source>
</evidence>
<dbReference type="PANTHER" id="PTHR33908:SF11">
    <property type="entry name" value="MEMBRANE PROTEIN"/>
    <property type="match status" value="1"/>
</dbReference>
<evidence type="ECO:0000256" key="7">
    <source>
        <dbReference type="ARBA" id="ARBA00023136"/>
    </source>
</evidence>
<feature type="transmembrane region" description="Helical" evidence="9">
    <location>
        <begin position="385"/>
        <end position="405"/>
    </location>
</feature>
<evidence type="ECO:0000256" key="2">
    <source>
        <dbReference type="ARBA" id="ARBA00022475"/>
    </source>
</evidence>
<dbReference type="InterPro" id="IPR038731">
    <property type="entry name" value="RgtA/B/C-like"/>
</dbReference>
<dbReference type="Pfam" id="PF13231">
    <property type="entry name" value="PMT_2"/>
    <property type="match status" value="1"/>
</dbReference>
<keyword evidence="7 9" id="KW-0472">Membrane</keyword>
<proteinExistence type="predicted"/>
<evidence type="ECO:0000256" key="3">
    <source>
        <dbReference type="ARBA" id="ARBA00022676"/>
    </source>
</evidence>
<dbReference type="RefSeq" id="WP_345382047.1">
    <property type="nucleotide sequence ID" value="NZ_BAABIC010000013.1"/>
</dbReference>
<dbReference type="Proteomes" id="UP001500325">
    <property type="component" value="Unassembled WGS sequence"/>
</dbReference>
<feature type="transmembrane region" description="Helical" evidence="9">
    <location>
        <begin position="48"/>
        <end position="67"/>
    </location>
</feature>
<protein>
    <recommendedName>
        <fullName evidence="10">Glycosyltransferase RgtA/B/C/D-like domain-containing protein</fullName>
    </recommendedName>
</protein>
<keyword evidence="5 9" id="KW-0812">Transmembrane</keyword>
<feature type="region of interest" description="Disordered" evidence="8">
    <location>
        <begin position="558"/>
        <end position="578"/>
    </location>
</feature>
<evidence type="ECO:0000256" key="6">
    <source>
        <dbReference type="ARBA" id="ARBA00022989"/>
    </source>
</evidence>
<evidence type="ECO:0000256" key="9">
    <source>
        <dbReference type="SAM" id="Phobius"/>
    </source>
</evidence>
<evidence type="ECO:0000313" key="12">
    <source>
        <dbReference type="Proteomes" id="UP001500325"/>
    </source>
</evidence>
<feature type="compositionally biased region" description="Acidic residues" evidence="8">
    <location>
        <begin position="567"/>
        <end position="578"/>
    </location>
</feature>
<organism evidence="11 12">
    <name type="scientific">Pseudonocardia yuanmonensis</name>
    <dbReference type="NCBI Taxonomy" id="1095914"/>
    <lineage>
        <taxon>Bacteria</taxon>
        <taxon>Bacillati</taxon>
        <taxon>Actinomycetota</taxon>
        <taxon>Actinomycetes</taxon>
        <taxon>Pseudonocardiales</taxon>
        <taxon>Pseudonocardiaceae</taxon>
        <taxon>Pseudonocardia</taxon>
    </lineage>
</organism>
<feature type="region of interest" description="Disordered" evidence="8">
    <location>
        <begin position="1"/>
        <end position="38"/>
    </location>
</feature>
<feature type="transmembrane region" description="Helical" evidence="9">
    <location>
        <begin position="134"/>
        <end position="155"/>
    </location>
</feature>
<evidence type="ECO:0000259" key="10">
    <source>
        <dbReference type="Pfam" id="PF13231"/>
    </source>
</evidence>
<feature type="transmembrane region" description="Helical" evidence="9">
    <location>
        <begin position="254"/>
        <end position="273"/>
    </location>
</feature>
<name>A0ABP8X052_9PSEU</name>
<keyword evidence="2" id="KW-1003">Cell membrane</keyword>
<dbReference type="PANTHER" id="PTHR33908">
    <property type="entry name" value="MANNOSYLTRANSFERASE YKCB-RELATED"/>
    <property type="match status" value="1"/>
</dbReference>
<comment type="caution">
    <text evidence="11">The sequence shown here is derived from an EMBL/GenBank/DDBJ whole genome shotgun (WGS) entry which is preliminary data.</text>
</comment>
<keyword evidence="4" id="KW-0808">Transferase</keyword>
<reference evidence="12" key="1">
    <citation type="journal article" date="2019" name="Int. J. Syst. Evol. Microbiol.">
        <title>The Global Catalogue of Microorganisms (GCM) 10K type strain sequencing project: providing services to taxonomists for standard genome sequencing and annotation.</title>
        <authorList>
            <consortium name="The Broad Institute Genomics Platform"/>
            <consortium name="The Broad Institute Genome Sequencing Center for Infectious Disease"/>
            <person name="Wu L."/>
            <person name="Ma J."/>
        </authorList>
    </citation>
    <scope>NUCLEOTIDE SEQUENCE [LARGE SCALE GENOMIC DNA]</scope>
    <source>
        <strain evidence="12">JCM 18055</strain>
    </source>
</reference>
<accession>A0ABP8X052</accession>
<evidence type="ECO:0000256" key="5">
    <source>
        <dbReference type="ARBA" id="ARBA00022692"/>
    </source>
</evidence>
<evidence type="ECO:0000256" key="8">
    <source>
        <dbReference type="SAM" id="MobiDB-lite"/>
    </source>
</evidence>
<dbReference type="InterPro" id="IPR050297">
    <property type="entry name" value="LipidA_mod_glycosyltrf_83"/>
</dbReference>
<evidence type="ECO:0000313" key="11">
    <source>
        <dbReference type="EMBL" id="GAA4697106.1"/>
    </source>
</evidence>
<feature type="domain" description="Glycosyltransferase RgtA/B/C/D-like" evidence="10">
    <location>
        <begin position="116"/>
        <end position="265"/>
    </location>
</feature>
<keyword evidence="3" id="KW-0328">Glycosyltransferase</keyword>
<gene>
    <name evidence="11" type="ORF">GCM10023215_39060</name>
</gene>
<keyword evidence="12" id="KW-1185">Reference proteome</keyword>
<comment type="subcellular location">
    <subcellularLocation>
        <location evidence="1">Cell membrane</location>
        <topology evidence="1">Multi-pass membrane protein</topology>
    </subcellularLocation>
</comment>
<dbReference type="EMBL" id="BAABIC010000013">
    <property type="protein sequence ID" value="GAA4697106.1"/>
    <property type="molecule type" value="Genomic_DNA"/>
</dbReference>
<keyword evidence="6 9" id="KW-1133">Transmembrane helix</keyword>
<feature type="transmembrane region" description="Helical" evidence="9">
    <location>
        <begin position="212"/>
        <end position="242"/>
    </location>
</feature>
<feature type="transmembrane region" description="Helical" evidence="9">
    <location>
        <begin position="353"/>
        <end position="373"/>
    </location>
</feature>
<evidence type="ECO:0000256" key="1">
    <source>
        <dbReference type="ARBA" id="ARBA00004651"/>
    </source>
</evidence>
<feature type="transmembrane region" description="Helical" evidence="9">
    <location>
        <begin position="314"/>
        <end position="333"/>
    </location>
</feature>